<reference evidence="2 3" key="1">
    <citation type="submission" date="2024-11" db="EMBL/GenBank/DDBJ databases">
        <title>Adaptive evolution of stress response genes in parasites aligns with host niche diversity.</title>
        <authorList>
            <person name="Hahn C."/>
            <person name="Resl P."/>
        </authorList>
    </citation>
    <scope>NUCLEOTIDE SEQUENCE [LARGE SCALE GENOMIC DNA]</scope>
    <source>
        <strain evidence="2">EGGRZ-B1_66</strain>
        <tissue evidence="2">Body</tissue>
    </source>
</reference>
<protein>
    <submittedName>
        <fullName evidence="2">Uncharacterized protein</fullName>
    </submittedName>
</protein>
<comment type="caution">
    <text evidence="2">The sequence shown here is derived from an EMBL/GenBank/DDBJ whole genome shotgun (WGS) entry which is preliminary data.</text>
</comment>
<evidence type="ECO:0000313" key="2">
    <source>
        <dbReference type="EMBL" id="KAL3308784.1"/>
    </source>
</evidence>
<evidence type="ECO:0000313" key="3">
    <source>
        <dbReference type="Proteomes" id="UP001626550"/>
    </source>
</evidence>
<accession>A0ABD2PNE5</accession>
<dbReference type="Proteomes" id="UP001626550">
    <property type="component" value="Unassembled WGS sequence"/>
</dbReference>
<feature type="region of interest" description="Disordered" evidence="1">
    <location>
        <begin position="1"/>
        <end position="33"/>
    </location>
</feature>
<gene>
    <name evidence="2" type="ORF">Ciccas_012678</name>
</gene>
<evidence type="ECO:0000256" key="1">
    <source>
        <dbReference type="SAM" id="MobiDB-lite"/>
    </source>
</evidence>
<organism evidence="2 3">
    <name type="scientific">Cichlidogyrus casuarinus</name>
    <dbReference type="NCBI Taxonomy" id="1844966"/>
    <lineage>
        <taxon>Eukaryota</taxon>
        <taxon>Metazoa</taxon>
        <taxon>Spiralia</taxon>
        <taxon>Lophotrochozoa</taxon>
        <taxon>Platyhelminthes</taxon>
        <taxon>Monogenea</taxon>
        <taxon>Monopisthocotylea</taxon>
        <taxon>Dactylogyridea</taxon>
        <taxon>Ancyrocephalidae</taxon>
        <taxon>Cichlidogyrus</taxon>
    </lineage>
</organism>
<name>A0ABD2PNE5_9PLAT</name>
<proteinExistence type="predicted"/>
<keyword evidence="3" id="KW-1185">Reference proteome</keyword>
<sequence>MSDNNKHRNLVLPKPQPRASSVGNGRRSNRKASGWCSLTNYDATNKSARNVSTPTAPDCVKGYIFKRRRFPFKGSHQVSARIMSE</sequence>
<dbReference type="EMBL" id="JBJKFK010004701">
    <property type="protein sequence ID" value="KAL3308784.1"/>
    <property type="molecule type" value="Genomic_DNA"/>
</dbReference>
<dbReference type="AlphaFoldDB" id="A0ABD2PNE5"/>